<dbReference type="SMART" id="SM00710">
    <property type="entry name" value="PbH1"/>
    <property type="match status" value="4"/>
</dbReference>
<dbReference type="Proteomes" id="UP001519887">
    <property type="component" value="Unassembled WGS sequence"/>
</dbReference>
<dbReference type="InterPro" id="IPR022441">
    <property type="entry name" value="Para_beta_helix_rpt-2"/>
</dbReference>
<dbReference type="NCBIfam" id="TIGR03804">
    <property type="entry name" value="para_beta_helix"/>
    <property type="match status" value="1"/>
</dbReference>
<evidence type="ECO:0000313" key="2">
    <source>
        <dbReference type="EMBL" id="MBW7452656.1"/>
    </source>
</evidence>
<dbReference type="RefSeq" id="WP_210044136.1">
    <property type="nucleotide sequence ID" value="NZ_JBHLVU010000009.1"/>
</dbReference>
<dbReference type="InterPro" id="IPR011050">
    <property type="entry name" value="Pectin_lyase_fold/virulence"/>
</dbReference>
<organism evidence="2 3">
    <name type="scientific">Paenibacillus sepulcri</name>
    <dbReference type="NCBI Taxonomy" id="359917"/>
    <lineage>
        <taxon>Bacteria</taxon>
        <taxon>Bacillati</taxon>
        <taxon>Bacillota</taxon>
        <taxon>Bacilli</taxon>
        <taxon>Bacillales</taxon>
        <taxon>Paenibacillaceae</taxon>
        <taxon>Paenibacillus</taxon>
    </lineage>
</organism>
<gene>
    <name evidence="2" type="ORF">K0U00_01195</name>
</gene>
<evidence type="ECO:0000259" key="1">
    <source>
        <dbReference type="Pfam" id="PF13229"/>
    </source>
</evidence>
<evidence type="ECO:0000313" key="3">
    <source>
        <dbReference type="Proteomes" id="UP001519887"/>
    </source>
</evidence>
<keyword evidence="3" id="KW-1185">Reference proteome</keyword>
<dbReference type="Gene3D" id="2.160.20.10">
    <property type="entry name" value="Single-stranded right-handed beta-helix, Pectin lyase-like"/>
    <property type="match status" value="1"/>
</dbReference>
<dbReference type="EMBL" id="JAHZIK010000010">
    <property type="protein sequence ID" value="MBW7452656.1"/>
    <property type="molecule type" value="Genomic_DNA"/>
</dbReference>
<comment type="caution">
    <text evidence="2">The sequence shown here is derived from an EMBL/GenBank/DDBJ whole genome shotgun (WGS) entry which is preliminary data.</text>
</comment>
<dbReference type="Pfam" id="PF13229">
    <property type="entry name" value="Beta_helix"/>
    <property type="match status" value="1"/>
</dbReference>
<accession>A0ABS7BVZ5</accession>
<proteinExistence type="predicted"/>
<protein>
    <submittedName>
        <fullName evidence="2">Right-handed parallel beta-helix repeat-containing protein</fullName>
    </submittedName>
</protein>
<dbReference type="InterPro" id="IPR012334">
    <property type="entry name" value="Pectin_lyas_fold"/>
</dbReference>
<dbReference type="SUPFAM" id="SSF51126">
    <property type="entry name" value="Pectin lyase-like"/>
    <property type="match status" value="1"/>
</dbReference>
<dbReference type="InterPro" id="IPR039448">
    <property type="entry name" value="Beta_helix"/>
</dbReference>
<name>A0ABS7BVZ5_9BACL</name>
<feature type="domain" description="Right handed beta helix" evidence="1">
    <location>
        <begin position="3"/>
        <end position="124"/>
    </location>
</feature>
<dbReference type="InterPro" id="IPR006626">
    <property type="entry name" value="PbH1"/>
</dbReference>
<sequence>MHIDNNKFTNHQNAAMLLIGASFPVFNVLVSNNAITFDGGIYVLTAENVCFLENTISNNLFGIILAGGNDRITVVNNILSENGDSGIEVRLEFVVTPNSNVRIKHNSIMGNLLAGLNVEAGSYNQTLPNLKLDATNNWWGDPSGPSVNGGGPGTGQAIIDPDNVTIYMPFLTEDPLIAPSPLIPVQRLVSTTTNVFVASDRFAAVAAATTGIGTLAVQVPQYYTWPRLQKFVNDNNPAFGTVPDPVPIWNSTTAHRQYSVSLRPRPPSRLPKTDN</sequence>
<reference evidence="2 3" key="1">
    <citation type="submission" date="2021-07" db="EMBL/GenBank/DDBJ databases">
        <title>Paenibacillus radiodurans sp. nov., isolated from the southeastern edge of Tengger Desert.</title>
        <authorList>
            <person name="Zhang G."/>
        </authorList>
    </citation>
    <scope>NUCLEOTIDE SEQUENCE [LARGE SCALE GENOMIC DNA]</scope>
    <source>
        <strain evidence="2 3">CCM 7311</strain>
    </source>
</reference>